<comment type="caution">
    <text evidence="2">The sequence shown here is derived from an EMBL/GenBank/DDBJ whole genome shotgun (WGS) entry which is preliminary data.</text>
</comment>
<dbReference type="RefSeq" id="WP_179810977.1">
    <property type="nucleotide sequence ID" value="NZ_JACCHL010000001.1"/>
</dbReference>
<dbReference type="Gene3D" id="1.10.510.10">
    <property type="entry name" value="Transferase(Phosphotransferase) domain 1"/>
    <property type="match status" value="1"/>
</dbReference>
<dbReference type="AlphaFoldDB" id="A0A7Z0BK75"/>
<dbReference type="InterPro" id="IPR002575">
    <property type="entry name" value="Aminoglycoside_PTrfase"/>
</dbReference>
<dbReference type="Pfam" id="PF01636">
    <property type="entry name" value="APH"/>
    <property type="match status" value="1"/>
</dbReference>
<dbReference type="GO" id="GO:0016740">
    <property type="term" value="F:transferase activity"/>
    <property type="evidence" value="ECO:0007669"/>
    <property type="project" value="UniProtKB-KW"/>
</dbReference>
<protein>
    <submittedName>
        <fullName evidence="2">Spectinomycin phosphotransferase</fullName>
    </submittedName>
</protein>
<dbReference type="Gene3D" id="3.30.200.20">
    <property type="entry name" value="Phosphorylase Kinase, domain 1"/>
    <property type="match status" value="1"/>
</dbReference>
<reference evidence="2 3" key="1">
    <citation type="submission" date="2020-07" db="EMBL/GenBank/DDBJ databases">
        <title>Sequencing the genomes of 1000 actinobacteria strains.</title>
        <authorList>
            <person name="Klenk H.-P."/>
        </authorList>
    </citation>
    <scope>NUCLEOTIDE SEQUENCE [LARGE SCALE GENOMIC DNA]</scope>
    <source>
        <strain evidence="2 3">DSM 45278</strain>
    </source>
</reference>
<proteinExistence type="predicted"/>
<sequence>MRERPPDLEDRLYDALAVWGIHAVALNHLPLGSGDHHWSATDTSGRRWFATAADLAHKPFLGPDPASVRRGLTRAMDTAARLHDDEGLGFVVAPLRTPGDDTVVPVGDRYALSVFPFVDGTSGDFGGELSADRRARVLDVLAQLHRRDPGEAPAVPAGLPGRDRLAALLDHPAGTGDGGPHAAPTAELLAGYAGVLRERLAEFDHGVRALAGAAAVLTHGEPHPGNLLWRGGRPLLVDWDTVGLAVPERDLWLVTDDPGELARYARVSGHEPDPALMDLYRLRWDLQDVAEFVDWFSAPHRGGPDTEQAWRDLVFVVERLGDGARSSAL</sequence>
<evidence type="ECO:0000259" key="1">
    <source>
        <dbReference type="Pfam" id="PF01636"/>
    </source>
</evidence>
<accession>A0A7Z0BK75</accession>
<name>A0A7Z0BK75_9ACTN</name>
<gene>
    <name evidence="2" type="ORF">HNR06_004132</name>
</gene>
<keyword evidence="2" id="KW-0808">Transferase</keyword>
<dbReference type="EMBL" id="JACCHL010000001">
    <property type="protein sequence ID" value="NYH54543.1"/>
    <property type="molecule type" value="Genomic_DNA"/>
</dbReference>
<dbReference type="InterPro" id="IPR011009">
    <property type="entry name" value="Kinase-like_dom_sf"/>
</dbReference>
<evidence type="ECO:0000313" key="2">
    <source>
        <dbReference type="EMBL" id="NYH54543.1"/>
    </source>
</evidence>
<dbReference type="Proteomes" id="UP000584931">
    <property type="component" value="Unassembled WGS sequence"/>
</dbReference>
<dbReference type="SUPFAM" id="SSF56112">
    <property type="entry name" value="Protein kinase-like (PK-like)"/>
    <property type="match status" value="1"/>
</dbReference>
<evidence type="ECO:0000313" key="3">
    <source>
        <dbReference type="Proteomes" id="UP000584931"/>
    </source>
</evidence>
<feature type="domain" description="Aminoglycoside phosphotransferase" evidence="1">
    <location>
        <begin position="104"/>
        <end position="277"/>
    </location>
</feature>
<organism evidence="2 3">
    <name type="scientific">Nocardiopsis sinuspersici</name>
    <dbReference type="NCBI Taxonomy" id="501010"/>
    <lineage>
        <taxon>Bacteria</taxon>
        <taxon>Bacillati</taxon>
        <taxon>Actinomycetota</taxon>
        <taxon>Actinomycetes</taxon>
        <taxon>Streptosporangiales</taxon>
        <taxon>Nocardiopsidaceae</taxon>
        <taxon>Nocardiopsis</taxon>
    </lineage>
</organism>